<protein>
    <submittedName>
        <fullName evidence="1">Uncharacterized protein</fullName>
    </submittedName>
</protein>
<evidence type="ECO:0000313" key="2">
    <source>
        <dbReference type="Proteomes" id="UP001190700"/>
    </source>
</evidence>
<name>A0AAE0BDD3_9CHLO</name>
<dbReference type="EMBL" id="LGRX02035483">
    <property type="protein sequence ID" value="KAK3234508.1"/>
    <property type="molecule type" value="Genomic_DNA"/>
</dbReference>
<reference evidence="1 2" key="1">
    <citation type="journal article" date="2015" name="Genome Biol. Evol.">
        <title>Comparative Genomics of a Bacterivorous Green Alga Reveals Evolutionary Causalities and Consequences of Phago-Mixotrophic Mode of Nutrition.</title>
        <authorList>
            <person name="Burns J.A."/>
            <person name="Paasch A."/>
            <person name="Narechania A."/>
            <person name="Kim E."/>
        </authorList>
    </citation>
    <scope>NUCLEOTIDE SEQUENCE [LARGE SCALE GENOMIC DNA]</scope>
    <source>
        <strain evidence="1 2">PLY_AMNH</strain>
    </source>
</reference>
<dbReference type="AlphaFoldDB" id="A0AAE0BDD3"/>
<sequence length="447" mass="51189">MSANALCFVRRFLNPSKKIFARNNRVRVLLLLPVAVIIPTNAVTSEDTRQGAVTSMALLAAQNARYVQWYPPDFQNRSHGHDVHGITKPYALWYAMHPCTSEAFRRADYPVMNDEARRSAVDPPAHGTAVVTMTRMYNSRQQHTFHKYYARHLGAENLYVGIHIGGECEMNHVCNITKAVREFHPTPTMIKMMSMGSKLIAAHCGEGHHIGQTTTDFANLISKLLRDDYGYANVIFAEDDEFLVPDPDKYPKGLAQYISEFSAQVERDAGVRPWRRAHGFNVKQSGDESVIDRSQPILRQRNFWRVSDPYYCKTMLTRATGTYGSGGHSWTPEDPKWLTEFGPEKVSDCDERAESDILLIHLKCVDKEQLRDQAFREFVIEHRVENTVFGMTNASTRYSVQFEYFFESLWARSLEECGAGTHVVYDDREYSRTLLPIPLKWRQYAGI</sequence>
<accession>A0AAE0BDD3</accession>
<proteinExistence type="predicted"/>
<dbReference type="Proteomes" id="UP001190700">
    <property type="component" value="Unassembled WGS sequence"/>
</dbReference>
<gene>
    <name evidence="1" type="ORF">CYMTET_55059</name>
</gene>
<comment type="caution">
    <text evidence="1">The sequence shown here is derived from an EMBL/GenBank/DDBJ whole genome shotgun (WGS) entry which is preliminary data.</text>
</comment>
<keyword evidence="2" id="KW-1185">Reference proteome</keyword>
<organism evidence="1 2">
    <name type="scientific">Cymbomonas tetramitiformis</name>
    <dbReference type="NCBI Taxonomy" id="36881"/>
    <lineage>
        <taxon>Eukaryota</taxon>
        <taxon>Viridiplantae</taxon>
        <taxon>Chlorophyta</taxon>
        <taxon>Pyramimonadophyceae</taxon>
        <taxon>Pyramimonadales</taxon>
        <taxon>Pyramimonadaceae</taxon>
        <taxon>Cymbomonas</taxon>
    </lineage>
</organism>
<evidence type="ECO:0000313" key="1">
    <source>
        <dbReference type="EMBL" id="KAK3234508.1"/>
    </source>
</evidence>